<evidence type="ECO:0000256" key="2">
    <source>
        <dbReference type="PROSITE-ProRule" id="PRU00335"/>
    </source>
</evidence>
<evidence type="ECO:0000259" key="4">
    <source>
        <dbReference type="PROSITE" id="PS50977"/>
    </source>
</evidence>
<accession>A0A031LS66</accession>
<reference evidence="5 6" key="1">
    <citation type="submission" date="2014-03" db="EMBL/GenBank/DDBJ databases">
        <title>Draft genome sequence of the novel thermoacidophilic archaea Acidianus copahuensis ALE1 strain, isolated from Copahue volcanic area in Neuquen Argentina.</title>
        <authorList>
            <person name="Urbieta M.S."/>
            <person name="Rascovan N."/>
            <person name="Castro C."/>
            <person name="Revale S."/>
            <person name="Giaveno M.A."/>
            <person name="Vazquez M.P."/>
            <person name="Donati E.R."/>
        </authorList>
    </citation>
    <scope>NUCLEOTIDE SEQUENCE [LARGE SCALE GENOMIC DNA]</scope>
    <source>
        <strain evidence="5 6">ALE1</strain>
    </source>
</reference>
<feature type="transmembrane region" description="Helical" evidence="3">
    <location>
        <begin position="151"/>
        <end position="170"/>
    </location>
</feature>
<feature type="domain" description="HTH tetR-type" evidence="4">
    <location>
        <begin position="10"/>
        <end position="70"/>
    </location>
</feature>
<evidence type="ECO:0000313" key="5">
    <source>
        <dbReference type="EMBL" id="EZQ11227.1"/>
    </source>
</evidence>
<dbReference type="Proteomes" id="UP000024332">
    <property type="component" value="Unassembled WGS sequence"/>
</dbReference>
<dbReference type="InterPro" id="IPR023772">
    <property type="entry name" value="DNA-bd_HTH_TetR-type_CS"/>
</dbReference>
<keyword evidence="3" id="KW-0472">Membrane</keyword>
<dbReference type="Gene3D" id="1.10.357.10">
    <property type="entry name" value="Tetracycline Repressor, domain 2"/>
    <property type="match status" value="1"/>
</dbReference>
<name>A0A031LS66_9CREN</name>
<dbReference type="PANTHER" id="PTHR43479:SF11">
    <property type="entry name" value="ACREF_ENVCD OPERON REPRESSOR-RELATED"/>
    <property type="match status" value="1"/>
</dbReference>
<dbReference type="PROSITE" id="PS50977">
    <property type="entry name" value="HTH_TETR_2"/>
    <property type="match status" value="1"/>
</dbReference>
<dbReference type="SUPFAM" id="SSF46689">
    <property type="entry name" value="Homeodomain-like"/>
    <property type="match status" value="1"/>
</dbReference>
<sequence>MYVPKTERGKETVNRIITSSLELFAEKGFSSTSINDITEKAGVAHGLFYFYFRTKYDILDNIVKIVNLDMRKYLKLSTMGLDKRIEIEKVGMQKFLEWMKINRKYYRILIEAQVHKPESYTWYFETLSKRYSEELRKAMDEGQIIKVNPELLSYIFIGIGHMLGLRYVLWHNDGLTERDMRDLNLIIERMVSP</sequence>
<keyword evidence="1 2" id="KW-0238">DNA-binding</keyword>
<dbReference type="OrthoDB" id="135877at2157"/>
<dbReference type="EMBL" id="JFZT01000016">
    <property type="protein sequence ID" value="EZQ11227.1"/>
    <property type="molecule type" value="Genomic_DNA"/>
</dbReference>
<dbReference type="Pfam" id="PF00440">
    <property type="entry name" value="TetR_N"/>
    <property type="match status" value="1"/>
</dbReference>
<keyword evidence="6" id="KW-1185">Reference proteome</keyword>
<dbReference type="InterPro" id="IPR050624">
    <property type="entry name" value="HTH-type_Tx_Regulator"/>
</dbReference>
<evidence type="ECO:0000256" key="1">
    <source>
        <dbReference type="ARBA" id="ARBA00023125"/>
    </source>
</evidence>
<evidence type="ECO:0000256" key="3">
    <source>
        <dbReference type="SAM" id="Phobius"/>
    </source>
</evidence>
<dbReference type="InterPro" id="IPR009057">
    <property type="entry name" value="Homeodomain-like_sf"/>
</dbReference>
<dbReference type="AlphaFoldDB" id="A0A031LS66"/>
<dbReference type="PANTHER" id="PTHR43479">
    <property type="entry name" value="ACREF/ENVCD OPERON REPRESSOR-RELATED"/>
    <property type="match status" value="1"/>
</dbReference>
<proteinExistence type="predicted"/>
<dbReference type="PRINTS" id="PR00455">
    <property type="entry name" value="HTHTETR"/>
</dbReference>
<keyword evidence="3" id="KW-0812">Transmembrane</keyword>
<dbReference type="InterPro" id="IPR001647">
    <property type="entry name" value="HTH_TetR"/>
</dbReference>
<evidence type="ECO:0000313" key="6">
    <source>
        <dbReference type="Proteomes" id="UP000024332"/>
    </source>
</evidence>
<feature type="DNA-binding region" description="H-T-H motif" evidence="2">
    <location>
        <begin position="33"/>
        <end position="52"/>
    </location>
</feature>
<dbReference type="STRING" id="1160895.CM19_01685"/>
<protein>
    <submittedName>
        <fullName evidence="5">TetR family transcriptional regulator</fullName>
    </submittedName>
</protein>
<keyword evidence="3" id="KW-1133">Transmembrane helix</keyword>
<gene>
    <name evidence="5" type="ORF">CM19_01685</name>
</gene>
<comment type="caution">
    <text evidence="5">The sequence shown here is derived from an EMBL/GenBank/DDBJ whole genome shotgun (WGS) entry which is preliminary data.</text>
</comment>
<dbReference type="PROSITE" id="PS01081">
    <property type="entry name" value="HTH_TETR_1"/>
    <property type="match status" value="1"/>
</dbReference>
<organism evidence="5 6">
    <name type="scientific">Candidatus Acidianus copahuensis</name>
    <dbReference type="NCBI Taxonomy" id="1160895"/>
    <lineage>
        <taxon>Archaea</taxon>
        <taxon>Thermoproteota</taxon>
        <taxon>Thermoprotei</taxon>
        <taxon>Sulfolobales</taxon>
        <taxon>Sulfolobaceae</taxon>
        <taxon>Acidianus</taxon>
    </lineage>
</organism>
<dbReference type="GO" id="GO:0003677">
    <property type="term" value="F:DNA binding"/>
    <property type="evidence" value="ECO:0007669"/>
    <property type="project" value="UniProtKB-UniRule"/>
</dbReference>